<evidence type="ECO:0000313" key="3">
    <source>
        <dbReference type="Proteomes" id="UP000002195"/>
    </source>
</evidence>
<comment type="caution">
    <text evidence="2">The sequence shown here is derived from an EMBL/GenBank/DDBJ whole genome shotgun (WGS) entry which is preliminary data.</text>
</comment>
<reference evidence="2 3" key="1">
    <citation type="journal article" date="2005" name="Nature">
        <title>The genome of the social amoeba Dictyostelium discoideum.</title>
        <authorList>
            <consortium name="The Dictyostelium discoideum Sequencing Consortium"/>
            <person name="Eichinger L."/>
            <person name="Pachebat J.A."/>
            <person name="Glockner G."/>
            <person name="Rajandream M.A."/>
            <person name="Sucgang R."/>
            <person name="Berriman M."/>
            <person name="Song J."/>
            <person name="Olsen R."/>
            <person name="Szafranski K."/>
            <person name="Xu Q."/>
            <person name="Tunggal B."/>
            <person name="Kummerfeld S."/>
            <person name="Madera M."/>
            <person name="Konfortov B.A."/>
            <person name="Rivero F."/>
            <person name="Bankier A.T."/>
            <person name="Lehmann R."/>
            <person name="Hamlin N."/>
            <person name="Davies R."/>
            <person name="Gaudet P."/>
            <person name="Fey P."/>
            <person name="Pilcher K."/>
            <person name="Chen G."/>
            <person name="Saunders D."/>
            <person name="Sodergren E."/>
            <person name="Davis P."/>
            <person name="Kerhornou A."/>
            <person name="Nie X."/>
            <person name="Hall N."/>
            <person name="Anjard C."/>
            <person name="Hemphill L."/>
            <person name="Bason N."/>
            <person name="Farbrother P."/>
            <person name="Desany B."/>
            <person name="Just E."/>
            <person name="Morio T."/>
            <person name="Rost R."/>
            <person name="Churcher C."/>
            <person name="Cooper J."/>
            <person name="Haydock S."/>
            <person name="van Driessche N."/>
            <person name="Cronin A."/>
            <person name="Goodhead I."/>
            <person name="Muzny D."/>
            <person name="Mourier T."/>
            <person name="Pain A."/>
            <person name="Lu M."/>
            <person name="Harper D."/>
            <person name="Lindsay R."/>
            <person name="Hauser H."/>
            <person name="James K."/>
            <person name="Quiles M."/>
            <person name="Madan Babu M."/>
            <person name="Saito T."/>
            <person name="Buchrieser C."/>
            <person name="Wardroper A."/>
            <person name="Felder M."/>
            <person name="Thangavelu M."/>
            <person name="Johnson D."/>
            <person name="Knights A."/>
            <person name="Loulseged H."/>
            <person name="Mungall K."/>
            <person name="Oliver K."/>
            <person name="Price C."/>
            <person name="Quail M.A."/>
            <person name="Urushihara H."/>
            <person name="Hernandez J."/>
            <person name="Rabbinowitsch E."/>
            <person name="Steffen D."/>
            <person name="Sanders M."/>
            <person name="Ma J."/>
            <person name="Kohara Y."/>
            <person name="Sharp S."/>
            <person name="Simmonds M."/>
            <person name="Spiegler S."/>
            <person name="Tivey A."/>
            <person name="Sugano S."/>
            <person name="White B."/>
            <person name="Walker D."/>
            <person name="Woodward J."/>
            <person name="Winckler T."/>
            <person name="Tanaka Y."/>
            <person name="Shaulsky G."/>
            <person name="Schleicher M."/>
            <person name="Weinstock G."/>
            <person name="Rosenthal A."/>
            <person name="Cox E.C."/>
            <person name="Chisholm R.L."/>
            <person name="Gibbs R."/>
            <person name="Loomis W.F."/>
            <person name="Platzer M."/>
            <person name="Kay R.R."/>
            <person name="Williams J."/>
            <person name="Dear P.H."/>
            <person name="Noegel A.A."/>
            <person name="Barrell B."/>
            <person name="Kuspa A."/>
        </authorList>
    </citation>
    <scope>NUCLEOTIDE SEQUENCE [LARGE SCALE GENOMIC DNA]</scope>
    <source>
        <strain evidence="2 3">AX4</strain>
    </source>
</reference>
<evidence type="ECO:0000256" key="1">
    <source>
        <dbReference type="SAM" id="Phobius"/>
    </source>
</evidence>
<dbReference type="GeneID" id="8627415"/>
<dbReference type="VEuPathDB" id="AmoebaDB:DDB_G0289945"/>
<proteinExistence type="predicted"/>
<dbReference type="Proteomes" id="UP000002195">
    <property type="component" value="Unassembled WGS sequence"/>
</dbReference>
<feature type="transmembrane region" description="Helical" evidence="1">
    <location>
        <begin position="118"/>
        <end position="138"/>
    </location>
</feature>
<feature type="transmembrane region" description="Helical" evidence="1">
    <location>
        <begin position="76"/>
        <end position="97"/>
    </location>
</feature>
<dbReference type="EMBL" id="AAFI02000149">
    <property type="protein sequence ID" value="EAL62485.1"/>
    <property type="molecule type" value="Genomic_DNA"/>
</dbReference>
<dbReference type="dictyBase" id="DDB_G0289945"/>
<name>Q54GR9_DICDI</name>
<dbReference type="SMR" id="Q54GR9"/>
<dbReference type="HOGENOM" id="CLU_1130800_0_0_1"/>
<dbReference type="PaxDb" id="44689-DDB0188662"/>
<protein>
    <recommendedName>
        <fullName evidence="4">Transmembrane protein</fullName>
    </recommendedName>
</protein>
<gene>
    <name evidence="2" type="ORF">DDB_G0289945</name>
</gene>
<organism evidence="2 3">
    <name type="scientific">Dictyostelium discoideum</name>
    <name type="common">Social amoeba</name>
    <dbReference type="NCBI Taxonomy" id="44689"/>
    <lineage>
        <taxon>Eukaryota</taxon>
        <taxon>Amoebozoa</taxon>
        <taxon>Evosea</taxon>
        <taxon>Eumycetozoa</taxon>
        <taxon>Dictyostelia</taxon>
        <taxon>Dictyosteliales</taxon>
        <taxon>Dictyosteliaceae</taxon>
        <taxon>Dictyostelium</taxon>
    </lineage>
</organism>
<sequence length="246" mass="28141">MKVEPLLITQLFTIVILIISLISPWQEIKFIVKELGKTTIKEIKHSIYNKPLLFLNSDGNNNNTSNINSSEYDSEMLILFMIVFVITILTIFIYILITRSIVNKKHTSLPQELIAHTFPMVIIVFVVTLAFISTNFAVKICSDQFYYANSTLSESPSSSSIKCFELKISNIEFNLLNINTTTTTTPNTHTNIIESTISSKPIFGYYLLFLSVITSVILSIVHIIRYDSLKKKYTENHFYTKLNNFV</sequence>
<dbReference type="InParanoid" id="Q54GR9"/>
<feature type="transmembrane region" description="Helical" evidence="1">
    <location>
        <begin position="203"/>
        <end position="224"/>
    </location>
</feature>
<dbReference type="AlphaFoldDB" id="Q54GR9"/>
<evidence type="ECO:0008006" key="4">
    <source>
        <dbReference type="Google" id="ProtNLM"/>
    </source>
</evidence>
<keyword evidence="1" id="KW-1133">Transmembrane helix</keyword>
<feature type="transmembrane region" description="Helical" evidence="1">
    <location>
        <begin position="7"/>
        <end position="25"/>
    </location>
</feature>
<evidence type="ECO:0000313" key="2">
    <source>
        <dbReference type="EMBL" id="EAL62485.1"/>
    </source>
</evidence>
<accession>Q54GR9</accession>
<keyword evidence="1" id="KW-0812">Transmembrane</keyword>
<dbReference type="RefSeq" id="XP_636000.1">
    <property type="nucleotide sequence ID" value="XM_630908.1"/>
</dbReference>
<dbReference type="KEGG" id="ddi:DDB_G0289945"/>
<keyword evidence="1" id="KW-0472">Membrane</keyword>
<keyword evidence="3" id="KW-1185">Reference proteome</keyword>